<dbReference type="CDD" id="cd01949">
    <property type="entry name" value="GGDEF"/>
    <property type="match status" value="1"/>
</dbReference>
<dbReference type="Gene3D" id="3.30.70.270">
    <property type="match status" value="1"/>
</dbReference>
<dbReference type="InterPro" id="IPR000160">
    <property type="entry name" value="GGDEF_dom"/>
</dbReference>
<dbReference type="SMART" id="SM00052">
    <property type="entry name" value="EAL"/>
    <property type="match status" value="1"/>
</dbReference>
<dbReference type="InterPro" id="IPR001633">
    <property type="entry name" value="EAL_dom"/>
</dbReference>
<dbReference type="OrthoDB" id="9814202at2"/>
<feature type="domain" description="GGDEF" evidence="3">
    <location>
        <begin position="227"/>
        <end position="359"/>
    </location>
</feature>
<dbReference type="NCBIfam" id="TIGR00254">
    <property type="entry name" value="GGDEF"/>
    <property type="match status" value="1"/>
</dbReference>
<sequence>MPITARMRAAPRQAHPRLVRLRVGEQSVSEADIAAPERAGPQGPGEGESGDETSFPALSRLLALATHLFDVPAVLVSLTGPDGQVVRVAHGPAIPAAEACDGLRHPPVAGDGVDVVLDAAAEGRRPGRAPAFRFTAAVPLRAPDGPALGSLRIADPRPRAAFPAADRATLRDLSVLVLDHLELHRSALSRRATEEHLLRLARLDPLTGLPDRSALRGSLDGLLAGDRPASVLVLDLDGFKEVNDALGRGAGDAVLRLVAERLLGGTGGAGTVARLGGDEFAILLADAGETEADAMAAALTRAFSEPFLHDGHVLHLGTSIGIALHQAKAEGRHCHRVYRPALREAQQQVRRLRGALHDAVRRGEFVLFYQPQVSLADGSLVGAEALLRWRHPRDGLLAPAAFLATLESSSCAAEVGDWVLDQACRQAVRWRARGAPGFRIGVNLSAAQFQRGDLAETVARTLVRTGLPPAGLELEITETIVLRHDDVALAPLARLRALGVGIAFDDYGTGYASLSLLKRYPLTRLKIDRSFVTGMTSSRRDETIVRAILQLGHGFKLDVIAEGIETEREHARLRAKGCREGQGFLFGRPMPAEAFAARYGLDGGTPVPAAAQ</sequence>
<dbReference type="PROSITE" id="PS50883">
    <property type="entry name" value="EAL"/>
    <property type="match status" value="1"/>
</dbReference>
<evidence type="ECO:0000259" key="2">
    <source>
        <dbReference type="PROSITE" id="PS50883"/>
    </source>
</evidence>
<feature type="domain" description="EAL" evidence="2">
    <location>
        <begin position="349"/>
        <end position="603"/>
    </location>
</feature>
<dbReference type="InterPro" id="IPR052155">
    <property type="entry name" value="Biofilm_reg_signaling"/>
</dbReference>
<keyword evidence="5" id="KW-1185">Reference proteome</keyword>
<feature type="region of interest" description="Disordered" evidence="1">
    <location>
        <begin position="28"/>
        <end position="53"/>
    </location>
</feature>
<dbReference type="Pfam" id="PF00990">
    <property type="entry name" value="GGDEF"/>
    <property type="match status" value="1"/>
</dbReference>
<evidence type="ECO:0000313" key="5">
    <source>
        <dbReference type="Proteomes" id="UP000286997"/>
    </source>
</evidence>
<dbReference type="PROSITE" id="PS50887">
    <property type="entry name" value="GGDEF"/>
    <property type="match status" value="1"/>
</dbReference>
<dbReference type="SUPFAM" id="SSF55781">
    <property type="entry name" value="GAF domain-like"/>
    <property type="match status" value="1"/>
</dbReference>
<dbReference type="InterPro" id="IPR029787">
    <property type="entry name" value="Nucleotide_cyclase"/>
</dbReference>
<dbReference type="EMBL" id="SACP01000021">
    <property type="protein sequence ID" value="RVU15445.1"/>
    <property type="molecule type" value="Genomic_DNA"/>
</dbReference>
<name>A0A3S2YNS9_9HYPH</name>
<dbReference type="InterPro" id="IPR043128">
    <property type="entry name" value="Rev_trsase/Diguanyl_cyclase"/>
</dbReference>
<organism evidence="4 5">
    <name type="scientific">Methylobacterium oryzihabitans</name>
    <dbReference type="NCBI Taxonomy" id="2499852"/>
    <lineage>
        <taxon>Bacteria</taxon>
        <taxon>Pseudomonadati</taxon>
        <taxon>Pseudomonadota</taxon>
        <taxon>Alphaproteobacteria</taxon>
        <taxon>Hyphomicrobiales</taxon>
        <taxon>Methylobacteriaceae</taxon>
        <taxon>Methylobacterium</taxon>
    </lineage>
</organism>
<dbReference type="SMART" id="SM00267">
    <property type="entry name" value="GGDEF"/>
    <property type="match status" value="1"/>
</dbReference>
<dbReference type="Pfam" id="PF00563">
    <property type="entry name" value="EAL"/>
    <property type="match status" value="1"/>
</dbReference>
<dbReference type="SUPFAM" id="SSF141868">
    <property type="entry name" value="EAL domain-like"/>
    <property type="match status" value="1"/>
</dbReference>
<dbReference type="SUPFAM" id="SSF55073">
    <property type="entry name" value="Nucleotide cyclase"/>
    <property type="match status" value="1"/>
</dbReference>
<evidence type="ECO:0000313" key="4">
    <source>
        <dbReference type="EMBL" id="RVU15445.1"/>
    </source>
</evidence>
<dbReference type="InterPro" id="IPR035919">
    <property type="entry name" value="EAL_sf"/>
</dbReference>
<dbReference type="CDD" id="cd01948">
    <property type="entry name" value="EAL"/>
    <property type="match status" value="1"/>
</dbReference>
<comment type="caution">
    <text evidence="4">The sequence shown here is derived from an EMBL/GenBank/DDBJ whole genome shotgun (WGS) entry which is preliminary data.</text>
</comment>
<evidence type="ECO:0000259" key="3">
    <source>
        <dbReference type="PROSITE" id="PS50887"/>
    </source>
</evidence>
<dbReference type="Proteomes" id="UP000286997">
    <property type="component" value="Unassembled WGS sequence"/>
</dbReference>
<gene>
    <name evidence="4" type="ORF">EOE48_19435</name>
</gene>
<protein>
    <submittedName>
        <fullName evidence="4">Phosphodiesterase</fullName>
    </submittedName>
</protein>
<evidence type="ECO:0000256" key="1">
    <source>
        <dbReference type="SAM" id="MobiDB-lite"/>
    </source>
</evidence>
<proteinExistence type="predicted"/>
<reference evidence="4 5" key="1">
    <citation type="submission" date="2019-01" db="EMBL/GenBank/DDBJ databases">
        <authorList>
            <person name="Chen W.-M."/>
        </authorList>
    </citation>
    <scope>NUCLEOTIDE SEQUENCE [LARGE SCALE GENOMIC DNA]</scope>
    <source>
        <strain evidence="4 5">TER-1</strain>
    </source>
</reference>
<dbReference type="PANTHER" id="PTHR44757:SF2">
    <property type="entry name" value="BIOFILM ARCHITECTURE MAINTENANCE PROTEIN MBAA"/>
    <property type="match status" value="1"/>
</dbReference>
<dbReference type="PANTHER" id="PTHR44757">
    <property type="entry name" value="DIGUANYLATE CYCLASE DGCP"/>
    <property type="match status" value="1"/>
</dbReference>
<accession>A0A3S2YNS9</accession>
<dbReference type="AlphaFoldDB" id="A0A3S2YNS9"/>
<dbReference type="Gene3D" id="3.20.20.450">
    <property type="entry name" value="EAL domain"/>
    <property type="match status" value="1"/>
</dbReference>